<dbReference type="GO" id="GO:0005524">
    <property type="term" value="F:ATP binding"/>
    <property type="evidence" value="ECO:0007669"/>
    <property type="project" value="UniProtKB-KW"/>
</dbReference>
<dbReference type="InterPro" id="IPR043129">
    <property type="entry name" value="ATPase_NBD"/>
</dbReference>
<dbReference type="PRINTS" id="PR00301">
    <property type="entry name" value="HEATSHOCK70"/>
</dbReference>
<organism evidence="5 6">
    <name type="scientific">Modicella reniformis</name>
    <dbReference type="NCBI Taxonomy" id="1440133"/>
    <lineage>
        <taxon>Eukaryota</taxon>
        <taxon>Fungi</taxon>
        <taxon>Fungi incertae sedis</taxon>
        <taxon>Mucoromycota</taxon>
        <taxon>Mortierellomycotina</taxon>
        <taxon>Mortierellomycetes</taxon>
        <taxon>Mortierellales</taxon>
        <taxon>Mortierellaceae</taxon>
        <taxon>Modicella</taxon>
    </lineage>
</organism>
<dbReference type="Pfam" id="PF00012">
    <property type="entry name" value="HSP70"/>
    <property type="match status" value="1"/>
</dbReference>
<evidence type="ECO:0000256" key="3">
    <source>
        <dbReference type="ARBA" id="ARBA00023186"/>
    </source>
</evidence>
<accession>A0A9P6MH79</accession>
<evidence type="ECO:0000256" key="4">
    <source>
        <dbReference type="SAM" id="SignalP"/>
    </source>
</evidence>
<dbReference type="PANTHER" id="PTHR45639:SF3">
    <property type="entry name" value="HYPOXIA UP-REGULATED PROTEIN 1"/>
    <property type="match status" value="1"/>
</dbReference>
<reference evidence="5" key="1">
    <citation type="journal article" date="2020" name="Fungal Divers.">
        <title>Resolving the Mortierellaceae phylogeny through synthesis of multi-gene phylogenetics and phylogenomics.</title>
        <authorList>
            <person name="Vandepol N."/>
            <person name="Liber J."/>
            <person name="Desiro A."/>
            <person name="Na H."/>
            <person name="Kennedy M."/>
            <person name="Barry K."/>
            <person name="Grigoriev I.V."/>
            <person name="Miller A.N."/>
            <person name="O'Donnell K."/>
            <person name="Stajich J.E."/>
            <person name="Bonito G."/>
        </authorList>
    </citation>
    <scope>NUCLEOTIDE SEQUENCE</scope>
    <source>
        <strain evidence="5">MES-2147</strain>
    </source>
</reference>
<sequence>MTQPKPSKTKRRSLLTLGAVAALAALCLDTVPVDAAVMSIDYGTDWFKVGLVKPGIPFDIVLNAESKRKTQSAITLRGDDRAFGSEALGLATRFPQDSFIGLKRILGRDYDDSHCVEYRNTFTNNMIKDPVRGTVAFETTNGKVYTAEELVAMQFALAKKQAEDTAGESIKDVVITVPPYFSQFERQAVLDSADLAGLHVLSLIHDESA</sequence>
<dbReference type="Gene3D" id="3.30.420.40">
    <property type="match status" value="1"/>
</dbReference>
<dbReference type="InterPro" id="IPR013126">
    <property type="entry name" value="Hsp_70_fam"/>
</dbReference>
<dbReference type="SUPFAM" id="SSF53067">
    <property type="entry name" value="Actin-like ATPase domain"/>
    <property type="match status" value="1"/>
</dbReference>
<feature type="chain" id="PRO_5040293131" evidence="4">
    <location>
        <begin position="36"/>
        <end position="209"/>
    </location>
</feature>
<gene>
    <name evidence="5" type="primary">LHS1</name>
    <name evidence="5" type="ORF">BGZ65_005199</name>
</gene>
<protein>
    <submittedName>
        <fullName evidence="5">Lumenal Hsp70 protein</fullName>
    </submittedName>
</protein>
<dbReference type="OrthoDB" id="10262720at2759"/>
<dbReference type="PROSITE" id="PS51318">
    <property type="entry name" value="TAT"/>
    <property type="match status" value="1"/>
</dbReference>
<evidence type="ECO:0000313" key="6">
    <source>
        <dbReference type="Proteomes" id="UP000749646"/>
    </source>
</evidence>
<dbReference type="EMBL" id="JAAAHW010000740">
    <property type="protein sequence ID" value="KAF9999447.1"/>
    <property type="molecule type" value="Genomic_DNA"/>
</dbReference>
<feature type="non-terminal residue" evidence="5">
    <location>
        <position position="1"/>
    </location>
</feature>
<dbReference type="Proteomes" id="UP000749646">
    <property type="component" value="Unassembled WGS sequence"/>
</dbReference>
<evidence type="ECO:0000256" key="2">
    <source>
        <dbReference type="ARBA" id="ARBA00022840"/>
    </source>
</evidence>
<dbReference type="PANTHER" id="PTHR45639">
    <property type="entry name" value="HSC70CB, ISOFORM G-RELATED"/>
    <property type="match status" value="1"/>
</dbReference>
<dbReference type="GO" id="GO:0140662">
    <property type="term" value="F:ATP-dependent protein folding chaperone"/>
    <property type="evidence" value="ECO:0007669"/>
    <property type="project" value="InterPro"/>
</dbReference>
<feature type="signal peptide" evidence="4">
    <location>
        <begin position="1"/>
        <end position="35"/>
    </location>
</feature>
<dbReference type="Gene3D" id="3.30.30.30">
    <property type="match status" value="1"/>
</dbReference>
<keyword evidence="1" id="KW-0547">Nucleotide-binding</keyword>
<evidence type="ECO:0000313" key="5">
    <source>
        <dbReference type="EMBL" id="KAF9999447.1"/>
    </source>
</evidence>
<keyword evidence="4" id="KW-0732">Signal</keyword>
<keyword evidence="2" id="KW-0067">ATP-binding</keyword>
<keyword evidence="6" id="KW-1185">Reference proteome</keyword>
<evidence type="ECO:0000256" key="1">
    <source>
        <dbReference type="ARBA" id="ARBA00022741"/>
    </source>
</evidence>
<dbReference type="AlphaFoldDB" id="A0A9P6MH79"/>
<keyword evidence="3" id="KW-0143">Chaperone</keyword>
<dbReference type="GO" id="GO:0034663">
    <property type="term" value="C:endoplasmic reticulum chaperone complex"/>
    <property type="evidence" value="ECO:0007669"/>
    <property type="project" value="TreeGrafter"/>
</dbReference>
<dbReference type="InterPro" id="IPR006311">
    <property type="entry name" value="TAT_signal"/>
</dbReference>
<name>A0A9P6MH79_9FUNG</name>
<proteinExistence type="predicted"/>
<comment type="caution">
    <text evidence="5">The sequence shown here is derived from an EMBL/GenBank/DDBJ whole genome shotgun (WGS) entry which is preliminary data.</text>
</comment>
<dbReference type="GO" id="GO:0030968">
    <property type="term" value="P:endoplasmic reticulum unfolded protein response"/>
    <property type="evidence" value="ECO:0007669"/>
    <property type="project" value="TreeGrafter"/>
</dbReference>